<dbReference type="Proteomes" id="UP000515679">
    <property type="component" value="Chromosome"/>
</dbReference>
<organism evidence="8 9">
    <name type="scientific">Cohnella cholangitidis</name>
    <dbReference type="NCBI Taxonomy" id="2598458"/>
    <lineage>
        <taxon>Bacteria</taxon>
        <taxon>Bacillati</taxon>
        <taxon>Bacillota</taxon>
        <taxon>Bacilli</taxon>
        <taxon>Bacillales</taxon>
        <taxon>Paenibacillaceae</taxon>
        <taxon>Cohnella</taxon>
    </lineage>
</organism>
<evidence type="ECO:0000256" key="5">
    <source>
        <dbReference type="SAM" id="MobiDB-lite"/>
    </source>
</evidence>
<proteinExistence type="inferred from homology"/>
<evidence type="ECO:0000256" key="1">
    <source>
        <dbReference type="ARBA" id="ARBA00007074"/>
    </source>
</evidence>
<dbReference type="KEGG" id="cchl:FPL14_07195"/>
<keyword evidence="2" id="KW-0645">Protease</keyword>
<dbReference type="Pfam" id="PF00877">
    <property type="entry name" value="NLPC_P60"/>
    <property type="match status" value="1"/>
</dbReference>
<reference evidence="8 9" key="1">
    <citation type="submission" date="2019-07" db="EMBL/GenBank/DDBJ databases">
        <authorList>
            <person name="Kim J.K."/>
            <person name="Cheong H.-M."/>
            <person name="Choi Y."/>
            <person name="Hwang K.J."/>
            <person name="Lee S."/>
            <person name="Choi C."/>
        </authorList>
    </citation>
    <scope>NUCLEOTIDE SEQUENCE [LARGE SCALE GENOMIC DNA]</scope>
    <source>
        <strain evidence="8 9">KS 22</strain>
    </source>
</reference>
<dbReference type="AlphaFoldDB" id="A0A7G5BVN3"/>
<accession>A0A7G5BVN3</accession>
<feature type="domain" description="NlpC/P60" evidence="7">
    <location>
        <begin position="57"/>
        <end position="202"/>
    </location>
</feature>
<dbReference type="GO" id="GO:0008234">
    <property type="term" value="F:cysteine-type peptidase activity"/>
    <property type="evidence" value="ECO:0007669"/>
    <property type="project" value="UniProtKB-KW"/>
</dbReference>
<feature type="region of interest" description="Disordered" evidence="5">
    <location>
        <begin position="25"/>
        <end position="54"/>
    </location>
</feature>
<comment type="similarity">
    <text evidence="1">Belongs to the peptidase C40 family.</text>
</comment>
<dbReference type="PANTHER" id="PTHR47053:SF1">
    <property type="entry name" value="MUREIN DD-ENDOPEPTIDASE MEPH-RELATED"/>
    <property type="match status" value="1"/>
</dbReference>
<gene>
    <name evidence="8" type="ORF">FPL14_07195</name>
</gene>
<evidence type="ECO:0000259" key="7">
    <source>
        <dbReference type="PROSITE" id="PS51935"/>
    </source>
</evidence>
<evidence type="ECO:0000313" key="9">
    <source>
        <dbReference type="Proteomes" id="UP000515679"/>
    </source>
</evidence>
<protein>
    <submittedName>
        <fullName evidence="8">NlpC/P60 family protein</fullName>
    </submittedName>
</protein>
<feature type="chain" id="PRO_5028893530" evidence="6">
    <location>
        <begin position="27"/>
        <end position="204"/>
    </location>
</feature>
<dbReference type="PROSITE" id="PS51935">
    <property type="entry name" value="NLPC_P60"/>
    <property type="match status" value="1"/>
</dbReference>
<dbReference type="InterPro" id="IPR051202">
    <property type="entry name" value="Peptidase_C40"/>
</dbReference>
<dbReference type="RefSeq" id="WP_182302372.1">
    <property type="nucleotide sequence ID" value="NZ_CP041969.1"/>
</dbReference>
<feature type="compositionally biased region" description="Polar residues" evidence="5">
    <location>
        <begin position="36"/>
        <end position="54"/>
    </location>
</feature>
<keyword evidence="3" id="KW-0378">Hydrolase</keyword>
<dbReference type="InterPro" id="IPR038765">
    <property type="entry name" value="Papain-like_cys_pep_sf"/>
</dbReference>
<evidence type="ECO:0000256" key="2">
    <source>
        <dbReference type="ARBA" id="ARBA00022670"/>
    </source>
</evidence>
<keyword evidence="4" id="KW-0788">Thiol protease</keyword>
<dbReference type="EMBL" id="CP041969">
    <property type="protein sequence ID" value="QMV41017.1"/>
    <property type="molecule type" value="Genomic_DNA"/>
</dbReference>
<dbReference type="SUPFAM" id="SSF54001">
    <property type="entry name" value="Cysteine proteinases"/>
    <property type="match status" value="1"/>
</dbReference>
<evidence type="ECO:0000256" key="6">
    <source>
        <dbReference type="SAM" id="SignalP"/>
    </source>
</evidence>
<keyword evidence="9" id="KW-1185">Reference proteome</keyword>
<dbReference type="PANTHER" id="PTHR47053">
    <property type="entry name" value="MUREIN DD-ENDOPEPTIDASE MEPH-RELATED"/>
    <property type="match status" value="1"/>
</dbReference>
<name>A0A7G5BVN3_9BACL</name>
<dbReference type="Gene3D" id="3.90.1720.10">
    <property type="entry name" value="endopeptidase domain like (from Nostoc punctiforme)"/>
    <property type="match status" value="1"/>
</dbReference>
<evidence type="ECO:0000313" key="8">
    <source>
        <dbReference type="EMBL" id="QMV41017.1"/>
    </source>
</evidence>
<keyword evidence="6" id="KW-0732">Signal</keyword>
<sequence length="204" mass="22287">MKKHVLGLCAAVMLASGLSTVPAVSAASSTTPPKNKWTSSTIEADTNSGTDVNAGTSEDIEKVITDGMKYIGTPYEFGSNRSTSTTFDCSDFIRWIFKETIGVTLPADSRQQGEFVQDNGTAETDWHKLKRGDLLFFMSYKGSKAENYENIDKQSQRITHVALYLGDGQILHTYSNDSGGVLLGDITDGQWEHRFLFGGSVLPK</sequence>
<evidence type="ECO:0000256" key="4">
    <source>
        <dbReference type="ARBA" id="ARBA00022807"/>
    </source>
</evidence>
<evidence type="ECO:0000256" key="3">
    <source>
        <dbReference type="ARBA" id="ARBA00022801"/>
    </source>
</evidence>
<dbReference type="InterPro" id="IPR000064">
    <property type="entry name" value="NLP_P60_dom"/>
</dbReference>
<dbReference type="GO" id="GO:0006508">
    <property type="term" value="P:proteolysis"/>
    <property type="evidence" value="ECO:0007669"/>
    <property type="project" value="UniProtKB-KW"/>
</dbReference>
<feature type="signal peptide" evidence="6">
    <location>
        <begin position="1"/>
        <end position="26"/>
    </location>
</feature>